<reference evidence="1 2" key="1">
    <citation type="journal article" date="2018" name="BMC Genomics">
        <title>Comparative genome analyses reveal sequence features reflecting distinct modes of host-adaptation between dicot and monocot powdery mildew.</title>
        <authorList>
            <person name="Wu Y."/>
            <person name="Ma X."/>
            <person name="Pan Z."/>
            <person name="Kale S.D."/>
            <person name="Song Y."/>
            <person name="King H."/>
            <person name="Zhang Q."/>
            <person name="Presley C."/>
            <person name="Deng X."/>
            <person name="Wei C.I."/>
            <person name="Xiao S."/>
        </authorList>
    </citation>
    <scope>NUCLEOTIDE SEQUENCE [LARGE SCALE GENOMIC DNA]</scope>
    <source>
        <strain evidence="1">UMSG1</strain>
    </source>
</reference>
<sequence>MVLLRGTRTDIDWMFFLAASDEDKAHETRANDLSLITRKALARQTDEGGDTMINRDVVPQDTCASYADWCKFPDQDKSWKISDGMTCDETSAGESLIVEARAVRPNQEGTPPIRKHEQALIRVETNLKGRLRRCSISILLLC</sequence>
<organism evidence="1 2">
    <name type="scientific">Golovinomyces cichoracearum</name>
    <dbReference type="NCBI Taxonomy" id="62708"/>
    <lineage>
        <taxon>Eukaryota</taxon>
        <taxon>Fungi</taxon>
        <taxon>Dikarya</taxon>
        <taxon>Ascomycota</taxon>
        <taxon>Pezizomycotina</taxon>
        <taxon>Leotiomycetes</taxon>
        <taxon>Erysiphales</taxon>
        <taxon>Erysiphaceae</taxon>
        <taxon>Golovinomyces</taxon>
    </lineage>
</organism>
<name>A0A420IYP9_9PEZI</name>
<dbReference type="AlphaFoldDB" id="A0A420IYP9"/>
<comment type="caution">
    <text evidence="1">The sequence shown here is derived from an EMBL/GenBank/DDBJ whole genome shotgun (WGS) entry which is preliminary data.</text>
</comment>
<dbReference type="EMBL" id="MCBS01020011">
    <property type="protein sequence ID" value="RKF79691.1"/>
    <property type="molecule type" value="Genomic_DNA"/>
</dbReference>
<accession>A0A420IYP9</accession>
<dbReference type="Proteomes" id="UP000285326">
    <property type="component" value="Unassembled WGS sequence"/>
</dbReference>
<protein>
    <submittedName>
        <fullName evidence="1">Uncharacterized protein</fullName>
    </submittedName>
</protein>
<gene>
    <name evidence="1" type="ORF">GcM1_200037</name>
</gene>
<evidence type="ECO:0000313" key="1">
    <source>
        <dbReference type="EMBL" id="RKF79691.1"/>
    </source>
</evidence>
<proteinExistence type="predicted"/>
<evidence type="ECO:0000313" key="2">
    <source>
        <dbReference type="Proteomes" id="UP000285326"/>
    </source>
</evidence>